<dbReference type="GO" id="GO:0003677">
    <property type="term" value="F:DNA binding"/>
    <property type="evidence" value="ECO:0007669"/>
    <property type="project" value="UniProtKB-KW"/>
</dbReference>
<feature type="region of interest" description="Disordered" evidence="7">
    <location>
        <begin position="172"/>
        <end position="192"/>
    </location>
</feature>
<protein>
    <recommendedName>
        <fullName evidence="8">Xylanolytic transcriptional activator regulatory domain-containing protein</fullName>
    </recommendedName>
</protein>
<dbReference type="PANTHER" id="PTHR31313:SF81">
    <property type="entry name" value="TY1 ENHANCER ACTIVATOR"/>
    <property type="match status" value="1"/>
</dbReference>
<evidence type="ECO:0000256" key="3">
    <source>
        <dbReference type="ARBA" id="ARBA00023015"/>
    </source>
</evidence>
<dbReference type="GO" id="GO:0006351">
    <property type="term" value="P:DNA-templated transcription"/>
    <property type="evidence" value="ECO:0007669"/>
    <property type="project" value="InterPro"/>
</dbReference>
<comment type="caution">
    <text evidence="9">The sequence shown here is derived from an EMBL/GenBank/DDBJ whole genome shotgun (WGS) entry which is preliminary data.</text>
</comment>
<dbReference type="SMART" id="SM00906">
    <property type="entry name" value="Fungal_trans"/>
    <property type="match status" value="1"/>
</dbReference>
<feature type="region of interest" description="Disordered" evidence="7">
    <location>
        <begin position="393"/>
        <end position="418"/>
    </location>
</feature>
<evidence type="ECO:0000256" key="2">
    <source>
        <dbReference type="ARBA" id="ARBA00022833"/>
    </source>
</evidence>
<gene>
    <name evidence="9" type="ORF">VNI00_005377</name>
</gene>
<keyword evidence="3" id="KW-0805">Transcription regulation</keyword>
<feature type="compositionally biased region" description="Polar residues" evidence="7">
    <location>
        <begin position="692"/>
        <end position="705"/>
    </location>
</feature>
<keyword evidence="5" id="KW-0804">Transcription</keyword>
<evidence type="ECO:0000259" key="8">
    <source>
        <dbReference type="SMART" id="SM00906"/>
    </source>
</evidence>
<reference evidence="9 10" key="1">
    <citation type="submission" date="2024-01" db="EMBL/GenBank/DDBJ databases">
        <title>A draft genome for a cacao thread blight-causing isolate of Paramarasmius palmivorus.</title>
        <authorList>
            <person name="Baruah I.K."/>
            <person name="Bukari Y."/>
            <person name="Amoako-Attah I."/>
            <person name="Meinhardt L.W."/>
            <person name="Bailey B.A."/>
            <person name="Cohen S.P."/>
        </authorList>
    </citation>
    <scope>NUCLEOTIDE SEQUENCE [LARGE SCALE GENOMIC DNA]</scope>
    <source>
        <strain evidence="9 10">GH-12</strain>
    </source>
</reference>
<organism evidence="9 10">
    <name type="scientific">Paramarasmius palmivorus</name>
    <dbReference type="NCBI Taxonomy" id="297713"/>
    <lineage>
        <taxon>Eukaryota</taxon>
        <taxon>Fungi</taxon>
        <taxon>Dikarya</taxon>
        <taxon>Basidiomycota</taxon>
        <taxon>Agaricomycotina</taxon>
        <taxon>Agaricomycetes</taxon>
        <taxon>Agaricomycetidae</taxon>
        <taxon>Agaricales</taxon>
        <taxon>Marasmiineae</taxon>
        <taxon>Marasmiaceae</taxon>
        <taxon>Paramarasmius</taxon>
    </lineage>
</organism>
<name>A0AAW0DFS3_9AGAR</name>
<evidence type="ECO:0000256" key="4">
    <source>
        <dbReference type="ARBA" id="ARBA00023125"/>
    </source>
</evidence>
<dbReference type="GO" id="GO:0008270">
    <property type="term" value="F:zinc ion binding"/>
    <property type="evidence" value="ECO:0007669"/>
    <property type="project" value="InterPro"/>
</dbReference>
<keyword evidence="10" id="KW-1185">Reference proteome</keyword>
<keyword evidence="4" id="KW-0238">DNA-binding</keyword>
<sequence>MSSHSKRRTSSASQEAESSERPNKAQKRNHTSRACNGCRQSPEQDRRKTAPKQYVSALEQRIKFLEALLKERDISHDSHGVSNQNEIPGDDRSVHSWQYLGDREDGEENEDIPNGNDLSISRLKLDDETGELRQYGPTSVFMHLPEPTGPFLSASESEVSSDNTSHIHAWLSRVSSPPSPNSSAQTPDTSPVLDWSRNLPHIEGMDQALHDQLLVLFFTYFNDWCCWVNPSLFFRDMLSCLSAQANNQSRTSYYSPLLHNAVLSMAANYCEDPRLGTHDRGRPFAITAIEAIEIEGERPMLSTVSGLMLLGSYHSGNAKQSLGYLYAGMGLRMCQTLGLGIDCSSSNLISASLKRERDRTFYMAYIQDKLWGAYVGRSASMILSDHETPLPSVDTQRDEAPWIPWDKPPSDSVGESSNQLPMRSWASTNFLWTCKLAALSERVTETLYSLHANIFSARTQDAVSALNLQLGEWFSNLPPDLAISPYSSKIPPPHVIMLHAMYHFVVILLHRPYYSRNRSPRQTPLHELSVTRCDAAASKVVHLIELYRKVPGLRYGTISLTQITFTAGTIHLLGAVSHENSRSEKRFRTALAGARECVKALEEMGRAWQCATQSGQVLDNLIRDWCPQGTRVEGEAVSLGEVILETGKETPMNVNLQQTLQNPSSDLAKELLRLGWTPPTQTLPAQPPKTASIPTTLTSRELPPSTFSTLDQLSVLRESGVQQQYRSPDLELSWDPNQQQLSGSPGNLFGLENSFGWGYMSNWEYGQGAYPNNAYPHGQGSSTF</sequence>
<dbReference type="EMBL" id="JAYKXP010000015">
    <property type="protein sequence ID" value="KAK7049947.1"/>
    <property type="molecule type" value="Genomic_DNA"/>
</dbReference>
<dbReference type="AlphaFoldDB" id="A0AAW0DFS3"/>
<dbReference type="CDD" id="cd12148">
    <property type="entry name" value="fungal_TF_MHR"/>
    <property type="match status" value="1"/>
</dbReference>
<dbReference type="InterPro" id="IPR007219">
    <property type="entry name" value="XnlR_reg_dom"/>
</dbReference>
<dbReference type="Pfam" id="PF04082">
    <property type="entry name" value="Fungal_trans"/>
    <property type="match status" value="1"/>
</dbReference>
<evidence type="ECO:0000256" key="1">
    <source>
        <dbReference type="ARBA" id="ARBA00022723"/>
    </source>
</evidence>
<feature type="compositionally biased region" description="Polar residues" evidence="7">
    <location>
        <begin position="32"/>
        <end position="41"/>
    </location>
</feature>
<evidence type="ECO:0000256" key="5">
    <source>
        <dbReference type="ARBA" id="ARBA00023163"/>
    </source>
</evidence>
<feature type="region of interest" description="Disordered" evidence="7">
    <location>
        <begin position="1"/>
        <end position="54"/>
    </location>
</feature>
<keyword evidence="6" id="KW-0539">Nucleus</keyword>
<keyword evidence="1" id="KW-0479">Metal-binding</keyword>
<feature type="region of interest" description="Disordered" evidence="7">
    <location>
        <begin position="677"/>
        <end position="705"/>
    </location>
</feature>
<dbReference type="InterPro" id="IPR051615">
    <property type="entry name" value="Transcr_Regulatory_Elem"/>
</dbReference>
<keyword evidence="2" id="KW-0862">Zinc</keyword>
<dbReference type="PANTHER" id="PTHR31313">
    <property type="entry name" value="TY1 ENHANCER ACTIVATOR"/>
    <property type="match status" value="1"/>
</dbReference>
<evidence type="ECO:0000313" key="10">
    <source>
        <dbReference type="Proteomes" id="UP001383192"/>
    </source>
</evidence>
<accession>A0AAW0DFS3</accession>
<dbReference type="Proteomes" id="UP001383192">
    <property type="component" value="Unassembled WGS sequence"/>
</dbReference>
<feature type="domain" description="Xylanolytic transcriptional activator regulatory" evidence="8">
    <location>
        <begin position="323"/>
        <end position="399"/>
    </location>
</feature>
<feature type="compositionally biased region" description="Low complexity" evidence="7">
    <location>
        <begin position="677"/>
        <end position="691"/>
    </location>
</feature>
<proteinExistence type="predicted"/>
<evidence type="ECO:0000313" key="9">
    <source>
        <dbReference type="EMBL" id="KAK7049947.1"/>
    </source>
</evidence>
<evidence type="ECO:0000256" key="6">
    <source>
        <dbReference type="ARBA" id="ARBA00023242"/>
    </source>
</evidence>
<feature type="region of interest" description="Disordered" evidence="7">
    <location>
        <begin position="76"/>
        <end position="95"/>
    </location>
</feature>
<evidence type="ECO:0000256" key="7">
    <source>
        <dbReference type="SAM" id="MobiDB-lite"/>
    </source>
</evidence>